<keyword evidence="2" id="KW-1185">Reference proteome</keyword>
<dbReference type="EMBL" id="JAUOEL010000002">
    <property type="protein sequence ID" value="MDO5973849.1"/>
    <property type="molecule type" value="Genomic_DNA"/>
</dbReference>
<dbReference type="Proteomes" id="UP001176806">
    <property type="component" value="Unassembled WGS sequence"/>
</dbReference>
<proteinExistence type="predicted"/>
<protein>
    <submittedName>
        <fullName evidence="1">Uncharacterized protein</fullName>
    </submittedName>
</protein>
<organism evidence="1 2">
    <name type="scientific">Flavivirga jejuensis</name>
    <dbReference type="NCBI Taxonomy" id="870487"/>
    <lineage>
        <taxon>Bacteria</taxon>
        <taxon>Pseudomonadati</taxon>
        <taxon>Bacteroidota</taxon>
        <taxon>Flavobacteriia</taxon>
        <taxon>Flavobacteriales</taxon>
        <taxon>Flavobacteriaceae</taxon>
        <taxon>Flavivirga</taxon>
    </lineage>
</organism>
<gene>
    <name evidence="1" type="ORF">Q4Q40_06595</name>
</gene>
<reference evidence="1" key="1">
    <citation type="submission" date="2023-07" db="EMBL/GenBank/DDBJ databases">
        <title>Two novel species in the genus Flavivirga.</title>
        <authorList>
            <person name="Kwon K."/>
        </authorList>
    </citation>
    <scope>NUCLEOTIDE SEQUENCE</scope>
    <source>
        <strain evidence="1">KACC 14158</strain>
    </source>
</reference>
<sequence>MECSTIELINENSSIELSNNERYFLRLFVLNYDDQYISNFLEMEEKDLDYIKRILKKKFKTKDWVVLIQKAFELGILEERDYIDPAIKEIALDYASKIVNDFKSKPSRYKLPKDILFDFDNSITRSLKKIKITLK</sequence>
<evidence type="ECO:0000313" key="1">
    <source>
        <dbReference type="EMBL" id="MDO5973849.1"/>
    </source>
</evidence>
<name>A0ABT8WL23_9FLAO</name>
<dbReference type="RefSeq" id="WP_303300995.1">
    <property type="nucleotide sequence ID" value="NZ_BAABDA010000051.1"/>
</dbReference>
<evidence type="ECO:0000313" key="2">
    <source>
        <dbReference type="Proteomes" id="UP001176806"/>
    </source>
</evidence>
<accession>A0ABT8WL23</accession>
<comment type="caution">
    <text evidence="1">The sequence shown here is derived from an EMBL/GenBank/DDBJ whole genome shotgun (WGS) entry which is preliminary data.</text>
</comment>